<keyword evidence="3" id="KW-0812">Transmembrane</keyword>
<dbReference type="PANTHER" id="PTHR15231:SF1">
    <property type="entry name" value="PHOSPHATIDYLINOSITOL N-ACETYLGLUCOSAMINYLTRANSFERASE SUBUNIT H"/>
    <property type="match status" value="1"/>
</dbReference>
<evidence type="ECO:0000256" key="1">
    <source>
        <dbReference type="ARBA" id="ARBA00004687"/>
    </source>
</evidence>
<feature type="transmembrane region" description="Helical" evidence="3">
    <location>
        <begin position="63"/>
        <end position="82"/>
    </location>
</feature>
<dbReference type="UniPathway" id="UPA00196"/>
<dbReference type="AlphaFoldDB" id="A0A671PFZ1"/>
<gene>
    <name evidence="5" type="primary">pigh</name>
</gene>
<evidence type="ECO:0000256" key="3">
    <source>
        <dbReference type="SAM" id="Phobius"/>
    </source>
</evidence>
<keyword evidence="3" id="KW-1133">Transmembrane helix</keyword>
<reference evidence="5" key="1">
    <citation type="submission" date="2025-08" db="UniProtKB">
        <authorList>
            <consortium name="Ensembl"/>
        </authorList>
    </citation>
    <scope>IDENTIFICATION</scope>
</reference>
<feature type="domain" description="Phosphatidylinositol N-acetylglucosaminyltransferase subunit H conserved" evidence="4">
    <location>
        <begin position="88"/>
        <end position="142"/>
    </location>
</feature>
<keyword evidence="3" id="KW-0472">Membrane</keyword>
<dbReference type="Pfam" id="PF10181">
    <property type="entry name" value="PIG-H"/>
    <property type="match status" value="1"/>
</dbReference>
<evidence type="ECO:0000256" key="2">
    <source>
        <dbReference type="ARBA" id="ARBA00009610"/>
    </source>
</evidence>
<evidence type="ECO:0000313" key="5">
    <source>
        <dbReference type="Ensembl" id="ENSSANP00000057944.1"/>
    </source>
</evidence>
<feature type="transmembrane region" description="Helical" evidence="3">
    <location>
        <begin position="40"/>
        <end position="57"/>
    </location>
</feature>
<accession>A0A671PFZ1</accession>
<comment type="pathway">
    <text evidence="1">Glycolipid biosynthesis; glycosylphosphatidylinositol-anchor biosynthesis.</text>
</comment>
<dbReference type="InterPro" id="IPR044215">
    <property type="entry name" value="PIG-H"/>
</dbReference>
<name>A0A671PFZ1_9TELE</name>
<dbReference type="Proteomes" id="UP000472260">
    <property type="component" value="Unassembled WGS sequence"/>
</dbReference>
<evidence type="ECO:0000259" key="4">
    <source>
        <dbReference type="Pfam" id="PF10181"/>
    </source>
</evidence>
<protein>
    <submittedName>
        <fullName evidence="5">Phosphatidylinositol N-acetylglucosaminyltransferase subunit H-like</fullName>
    </submittedName>
</protein>
<dbReference type="GO" id="GO:0006506">
    <property type="term" value="P:GPI anchor biosynthetic process"/>
    <property type="evidence" value="ECO:0007669"/>
    <property type="project" value="UniProtKB-UniPathway"/>
</dbReference>
<keyword evidence="6" id="KW-1185">Reference proteome</keyword>
<proteinExistence type="inferred from homology"/>
<evidence type="ECO:0000313" key="6">
    <source>
        <dbReference type="Proteomes" id="UP000472260"/>
    </source>
</evidence>
<dbReference type="InterPro" id="IPR019328">
    <property type="entry name" value="PIGH-H_dom"/>
</dbReference>
<dbReference type="Ensembl" id="ENSSANT00000061656.1">
    <property type="protein sequence ID" value="ENSSANP00000057944.1"/>
    <property type="gene ID" value="ENSSANG00000029011.1"/>
</dbReference>
<organism evidence="5 6">
    <name type="scientific">Sinocyclocheilus anshuiensis</name>
    <dbReference type="NCBI Taxonomy" id="1608454"/>
    <lineage>
        <taxon>Eukaryota</taxon>
        <taxon>Metazoa</taxon>
        <taxon>Chordata</taxon>
        <taxon>Craniata</taxon>
        <taxon>Vertebrata</taxon>
        <taxon>Euteleostomi</taxon>
        <taxon>Actinopterygii</taxon>
        <taxon>Neopterygii</taxon>
        <taxon>Teleostei</taxon>
        <taxon>Ostariophysi</taxon>
        <taxon>Cypriniformes</taxon>
        <taxon>Cyprinidae</taxon>
        <taxon>Cyprininae</taxon>
        <taxon>Sinocyclocheilus</taxon>
    </lineage>
</organism>
<sequence>MAEEEFTDINGNSISLDCQTHSAFCREFTVTSPKLSLRKVMVYTCFIWLFAYAVFFFTENTAVLSSAIILTLVGMMIHIHFVKVDHETLLIIGSLGVQLSSSYASGRESTIFIEMSKLKDIVINEAVYMVNMPFSPVTLVHDGHFDQETVQNNHPCMFPPQHSIIYYLCILIKDPTDPETVASVVPLFQVRSSCCCSIAKAK</sequence>
<reference evidence="5" key="2">
    <citation type="submission" date="2025-09" db="UniProtKB">
        <authorList>
            <consortium name="Ensembl"/>
        </authorList>
    </citation>
    <scope>IDENTIFICATION</scope>
</reference>
<dbReference type="GO" id="GO:0000506">
    <property type="term" value="C:glycosylphosphatidylinositol-N-acetylglucosaminyltransferase (GPI-GnT) complex"/>
    <property type="evidence" value="ECO:0007669"/>
    <property type="project" value="InterPro"/>
</dbReference>
<comment type="similarity">
    <text evidence="2">Belongs to the PIGH family.</text>
</comment>
<dbReference type="PANTHER" id="PTHR15231">
    <property type="entry name" value="PHOSPHATIDYLINOSITOL N-ACETYLGLUCOSAMINYLTRANSFERASE SUBUNIT H"/>
    <property type="match status" value="1"/>
</dbReference>